<dbReference type="AlphaFoldDB" id="A0A418R300"/>
<reference evidence="1 2" key="2">
    <citation type="submission" date="2019-01" db="EMBL/GenBank/DDBJ databases">
        <title>Hymenobacter humicola sp. nov., isolated from soils in Antarctica.</title>
        <authorList>
            <person name="Sedlacek I."/>
            <person name="Holochova P."/>
            <person name="Kralova S."/>
            <person name="Pantucek R."/>
            <person name="Stankova E."/>
            <person name="Vrbovska V."/>
            <person name="Kristofova L."/>
            <person name="Svec P."/>
            <person name="Busse H.-J."/>
        </authorList>
    </citation>
    <scope>NUCLEOTIDE SEQUENCE [LARGE SCALE GENOMIC DNA]</scope>
    <source>
        <strain evidence="1 2">CCM 8852</strain>
    </source>
</reference>
<dbReference type="EMBL" id="QYCN01000007">
    <property type="protein sequence ID" value="RIY11788.1"/>
    <property type="molecule type" value="Genomic_DNA"/>
</dbReference>
<comment type="caution">
    <text evidence="1">The sequence shown here is derived from an EMBL/GenBank/DDBJ whole genome shotgun (WGS) entry which is preliminary data.</text>
</comment>
<keyword evidence="2" id="KW-1185">Reference proteome</keyword>
<name>A0A418R300_9BACT</name>
<protein>
    <submittedName>
        <fullName evidence="1">Uncharacterized protein</fullName>
    </submittedName>
</protein>
<accession>A0A418R300</accession>
<evidence type="ECO:0000313" key="2">
    <source>
        <dbReference type="Proteomes" id="UP000284250"/>
    </source>
</evidence>
<dbReference type="Proteomes" id="UP000284250">
    <property type="component" value="Unassembled WGS sequence"/>
</dbReference>
<organism evidence="1 2">
    <name type="scientific">Hymenobacter rubripertinctus</name>
    <dbReference type="NCBI Taxonomy" id="2029981"/>
    <lineage>
        <taxon>Bacteria</taxon>
        <taxon>Pseudomonadati</taxon>
        <taxon>Bacteroidota</taxon>
        <taxon>Cytophagia</taxon>
        <taxon>Cytophagales</taxon>
        <taxon>Hymenobacteraceae</taxon>
        <taxon>Hymenobacter</taxon>
    </lineage>
</organism>
<proteinExistence type="predicted"/>
<gene>
    <name evidence="1" type="ORF">D0T11_06410</name>
</gene>
<reference evidence="1 2" key="1">
    <citation type="submission" date="2018-09" db="EMBL/GenBank/DDBJ databases">
        <authorList>
            <person name="Zeman M."/>
            <person name="Pardy F."/>
        </authorList>
    </citation>
    <scope>NUCLEOTIDE SEQUENCE [LARGE SCALE GENOMIC DNA]</scope>
    <source>
        <strain evidence="1 2">CCM 8852</strain>
    </source>
</reference>
<evidence type="ECO:0000313" key="1">
    <source>
        <dbReference type="EMBL" id="RIY11788.1"/>
    </source>
</evidence>
<sequence>MFSSMKAEQITSHELVLPDATAIVNYGRLIVQALVAIVTVRAAGRKAWRKSESVSGFLAAGVVAAPAEAAIIEPLPDDGA</sequence>